<organism evidence="2 3">
    <name type="scientific">Clupea harengus</name>
    <name type="common">Atlantic herring</name>
    <dbReference type="NCBI Taxonomy" id="7950"/>
    <lineage>
        <taxon>Eukaryota</taxon>
        <taxon>Metazoa</taxon>
        <taxon>Chordata</taxon>
        <taxon>Craniata</taxon>
        <taxon>Vertebrata</taxon>
        <taxon>Euteleostomi</taxon>
        <taxon>Actinopterygii</taxon>
        <taxon>Neopterygii</taxon>
        <taxon>Teleostei</taxon>
        <taxon>Clupei</taxon>
        <taxon>Clupeiformes</taxon>
        <taxon>Clupeoidei</taxon>
        <taxon>Clupeidae</taxon>
        <taxon>Clupea</taxon>
    </lineage>
</organism>
<proteinExistence type="predicted"/>
<evidence type="ECO:0000313" key="3">
    <source>
        <dbReference type="RefSeq" id="XP_042565161.1"/>
    </source>
</evidence>
<dbReference type="OrthoDB" id="25987at2759"/>
<accession>A0A8M1KM79</accession>
<dbReference type="KEGG" id="char:116222524"/>
<dbReference type="RefSeq" id="XP_042565161.1">
    <property type="nucleotide sequence ID" value="XM_042709227.1"/>
</dbReference>
<keyword evidence="2" id="KW-1185">Reference proteome</keyword>
<gene>
    <name evidence="3" type="primary">LOC116222524</name>
</gene>
<protein>
    <submittedName>
        <fullName evidence="3">Protein asteroid homolog 1-like</fullName>
    </submittedName>
</protein>
<dbReference type="Proteomes" id="UP000515152">
    <property type="component" value="Chromosome 11"/>
</dbReference>
<evidence type="ECO:0000256" key="1">
    <source>
        <dbReference type="SAM" id="MobiDB-lite"/>
    </source>
</evidence>
<dbReference type="GeneID" id="116222524"/>
<name>A0A8M1KM79_CLUHA</name>
<dbReference type="PANTHER" id="PTHR15665">
    <property type="entry name" value="ASTEROID PROTEIN"/>
    <property type="match status" value="1"/>
</dbReference>
<sequence length="708" mass="80050">MGVRGLKSYIEGNSLFLKDWNFEGSRIVIDGCNLFKILYDGSTYDLKHGGDYYAFEILIKDFFKSLKNCNIKPYVILDGGSDHTDKKLETLKQRARGRIQIGKDLSLGRSCDNGGVKPVLLESVFKQILILLKVPFVQCMEEADWEIAALANQWNCPVLSDDSDFFIFDLKAGVLPITHFQWHKGLTQKSIPAKIFLVSNFCECFNNMNKQLLPVFAALAGNDYVNIHTMIGSFSWEQFSNRSAPFSRSHARLDGVLHWLSDFTDSKNAIGAVLDLLGKQKDRSPVQKALIACQNEYKLTKGNLAQFFLNGVAPSRLPMELQVLPGWIRMPLSEGKICSVVIDALVLQRVRLSSQVENVDLPSSNAISRPIRQVLYGLLLSGQKQRDDRKPSVARVDQGECYVEEYDRDGLSLGSFWVKAACPANGKNLHLETLNEEPREPRLQVLCDTLGVTNTISTSIAAKFQLPVYVTCYWLSKADPQPHIEHLWSLLLGFVFGELSERYKGQEGIALVLNRLNSLQLSPTIGGPDLEAAHTYSQWQACMKDSYMLNQLLCLPLPEPELARLYCGPLVHQAALRLRRGVTPESLLSAEPIAMQLFRDLQHAVLDSLDADVRARLQKAPRRDHPRERRARSVGNVEELATQFTQMFEQEDEDEDYGGRSGKAKTEDEDGEIYRYACRIRTRHKKKSRALRTHSPVQLKKRERVCWA</sequence>
<dbReference type="PANTHER" id="PTHR15665:SF1">
    <property type="entry name" value="PROTEIN ASTEROID HOMOLOG 1"/>
    <property type="match status" value="1"/>
</dbReference>
<reference evidence="3" key="1">
    <citation type="submission" date="2025-08" db="UniProtKB">
        <authorList>
            <consortium name="RefSeq"/>
        </authorList>
    </citation>
    <scope>IDENTIFICATION</scope>
</reference>
<dbReference type="AlphaFoldDB" id="A0A8M1KM79"/>
<evidence type="ECO:0000313" key="2">
    <source>
        <dbReference type="Proteomes" id="UP000515152"/>
    </source>
</evidence>
<feature type="region of interest" description="Disordered" evidence="1">
    <location>
        <begin position="648"/>
        <end position="668"/>
    </location>
</feature>
<dbReference type="InterPro" id="IPR026832">
    <property type="entry name" value="Asteroid"/>
</dbReference>